<dbReference type="EMBL" id="AMZH03004692">
    <property type="protein sequence ID" value="RRT68452.1"/>
    <property type="molecule type" value="Genomic_DNA"/>
</dbReference>
<reference evidence="1 2" key="1">
    <citation type="journal article" date="2014" name="Agronomy (Basel)">
        <title>A Draft Genome Sequence for Ensete ventricosum, the Drought-Tolerant Tree Against Hunger.</title>
        <authorList>
            <person name="Harrison J."/>
            <person name="Moore K.A."/>
            <person name="Paszkiewicz K."/>
            <person name="Jones T."/>
            <person name="Grant M."/>
            <person name="Ambacheew D."/>
            <person name="Muzemil S."/>
            <person name="Studholme D.J."/>
        </authorList>
    </citation>
    <scope>NUCLEOTIDE SEQUENCE [LARGE SCALE GENOMIC DNA]</scope>
</reference>
<organism evidence="1 2">
    <name type="scientific">Ensete ventricosum</name>
    <name type="common">Abyssinian banana</name>
    <name type="synonym">Musa ensete</name>
    <dbReference type="NCBI Taxonomy" id="4639"/>
    <lineage>
        <taxon>Eukaryota</taxon>
        <taxon>Viridiplantae</taxon>
        <taxon>Streptophyta</taxon>
        <taxon>Embryophyta</taxon>
        <taxon>Tracheophyta</taxon>
        <taxon>Spermatophyta</taxon>
        <taxon>Magnoliopsida</taxon>
        <taxon>Liliopsida</taxon>
        <taxon>Zingiberales</taxon>
        <taxon>Musaceae</taxon>
        <taxon>Ensete</taxon>
    </lineage>
</organism>
<evidence type="ECO:0000313" key="2">
    <source>
        <dbReference type="Proteomes" id="UP000287651"/>
    </source>
</evidence>
<name>A0A426ZWX1_ENSVE</name>
<gene>
    <name evidence="1" type="ORF">B296_00016165</name>
</gene>
<accession>A0A426ZWX1</accession>
<sequence length="103" mass="11155">MRSGNRWLGVVQEAILELEPKSIGVPGECLLGGLHRISSDAKEKEHVARSQPRATAMTEIGKVVPGAIEEVEERLQEKSTAVRDAMAAERSRGSHNRCLPLGA</sequence>
<dbReference type="Proteomes" id="UP000287651">
    <property type="component" value="Unassembled WGS sequence"/>
</dbReference>
<protein>
    <submittedName>
        <fullName evidence="1">Uncharacterized protein</fullName>
    </submittedName>
</protein>
<evidence type="ECO:0000313" key="1">
    <source>
        <dbReference type="EMBL" id="RRT68452.1"/>
    </source>
</evidence>
<dbReference type="AlphaFoldDB" id="A0A426ZWX1"/>
<comment type="caution">
    <text evidence="1">The sequence shown here is derived from an EMBL/GenBank/DDBJ whole genome shotgun (WGS) entry which is preliminary data.</text>
</comment>
<proteinExistence type="predicted"/>